<protein>
    <submittedName>
        <fullName evidence="2">Uncharacterized protein</fullName>
    </submittedName>
</protein>
<dbReference type="AlphaFoldDB" id="A0A8X8LF44"/>
<comment type="caution">
    <text evidence="2">The sequence shown here is derived from an EMBL/GenBank/DDBJ whole genome shotgun (WGS) entry which is preliminary data.</text>
</comment>
<organism evidence="2 3">
    <name type="scientific">Hydrobacter penzbergensis</name>
    <dbReference type="NCBI Taxonomy" id="1235997"/>
    <lineage>
        <taxon>Bacteria</taxon>
        <taxon>Pseudomonadati</taxon>
        <taxon>Bacteroidota</taxon>
        <taxon>Chitinophagia</taxon>
        <taxon>Chitinophagales</taxon>
        <taxon>Chitinophagaceae</taxon>
        <taxon>Hydrobacter</taxon>
    </lineage>
</organism>
<name>A0A8X8LF44_9BACT</name>
<sequence length="60" mass="6495">MPIEIRELVIKATVNNPNPQAEETVQPPAAQGGGAKTDLDGIVSQCVEQVLDIIQNKKER</sequence>
<feature type="region of interest" description="Disordered" evidence="1">
    <location>
        <begin position="14"/>
        <end position="37"/>
    </location>
</feature>
<reference evidence="2 3" key="1">
    <citation type="submission" date="2016-10" db="EMBL/GenBank/DDBJ databases">
        <authorList>
            <person name="Varghese N."/>
            <person name="Submissions S."/>
        </authorList>
    </citation>
    <scope>NUCLEOTIDE SEQUENCE [LARGE SCALE GENOMIC DNA]</scope>
    <source>
        <strain evidence="2 3">DSM 25353</strain>
    </source>
</reference>
<keyword evidence="3" id="KW-1185">Reference proteome</keyword>
<dbReference type="InterPro" id="IPR045459">
    <property type="entry name" value="DUF5908"/>
</dbReference>
<proteinExistence type="predicted"/>
<evidence type="ECO:0000256" key="1">
    <source>
        <dbReference type="SAM" id="MobiDB-lite"/>
    </source>
</evidence>
<dbReference type="Proteomes" id="UP000198711">
    <property type="component" value="Unassembled WGS sequence"/>
</dbReference>
<evidence type="ECO:0000313" key="3">
    <source>
        <dbReference type="Proteomes" id="UP000198711"/>
    </source>
</evidence>
<dbReference type="Pfam" id="PF19265">
    <property type="entry name" value="DUF5908"/>
    <property type="match status" value="1"/>
</dbReference>
<feature type="compositionally biased region" description="Polar residues" evidence="1">
    <location>
        <begin position="14"/>
        <end position="23"/>
    </location>
</feature>
<accession>A0A8X8LF44</accession>
<dbReference type="RefSeq" id="WP_092726493.1">
    <property type="nucleotide sequence ID" value="NZ_FNNO01000018.1"/>
</dbReference>
<gene>
    <name evidence="2" type="ORF">SAMN05444410_11848</name>
</gene>
<evidence type="ECO:0000313" key="2">
    <source>
        <dbReference type="EMBL" id="SDX51440.1"/>
    </source>
</evidence>
<dbReference type="EMBL" id="FNNO01000018">
    <property type="protein sequence ID" value="SDX51440.1"/>
    <property type="molecule type" value="Genomic_DNA"/>
</dbReference>